<keyword evidence="3" id="KW-1185">Reference proteome</keyword>
<feature type="domain" description="DUF6594" evidence="1">
    <location>
        <begin position="15"/>
        <end position="172"/>
    </location>
</feature>
<dbReference type="Proteomes" id="UP000250140">
    <property type="component" value="Unassembled WGS sequence"/>
</dbReference>
<evidence type="ECO:0000259" key="1">
    <source>
        <dbReference type="Pfam" id="PF20237"/>
    </source>
</evidence>
<evidence type="ECO:0000313" key="3">
    <source>
        <dbReference type="Proteomes" id="UP000250140"/>
    </source>
</evidence>
<dbReference type="PANTHER" id="PTHR34502:SF5">
    <property type="entry name" value="DUF6594 DOMAIN-CONTAINING PROTEIN"/>
    <property type="match status" value="1"/>
</dbReference>
<sequence length="198" mass="23493">MSLIHPIVEEYRLGYARLAAFLNIDSSFTVIRRFDYLHLRLLLEKQAHLGELERRLIKCDDKEMVQLYASSCKQDGNVQRRRLIEEVQLKIHDYDNSVLKYRRILQLSDAKKQHLNSIKNWINRNRPIVRSESDWVLHLLSSDNFIALKASDSGETGLENLLDRVLKKWPRFFSKVVFSIERRENSFLLILTSCHRVR</sequence>
<dbReference type="AlphaFoldDB" id="A0A8E2JRG0"/>
<organism evidence="2 3">
    <name type="scientific">Glonium stellatum</name>
    <dbReference type="NCBI Taxonomy" id="574774"/>
    <lineage>
        <taxon>Eukaryota</taxon>
        <taxon>Fungi</taxon>
        <taxon>Dikarya</taxon>
        <taxon>Ascomycota</taxon>
        <taxon>Pezizomycotina</taxon>
        <taxon>Dothideomycetes</taxon>
        <taxon>Pleosporomycetidae</taxon>
        <taxon>Gloniales</taxon>
        <taxon>Gloniaceae</taxon>
        <taxon>Glonium</taxon>
    </lineage>
</organism>
<dbReference type="PANTHER" id="PTHR34502">
    <property type="entry name" value="DUF6594 DOMAIN-CONTAINING PROTEIN-RELATED"/>
    <property type="match status" value="1"/>
</dbReference>
<gene>
    <name evidence="2" type="ORF">AOQ84DRAFT_410246</name>
</gene>
<dbReference type="EMBL" id="KV749987">
    <property type="protein sequence ID" value="OCL06753.1"/>
    <property type="molecule type" value="Genomic_DNA"/>
</dbReference>
<reference evidence="2 3" key="1">
    <citation type="journal article" date="2016" name="Nat. Commun.">
        <title>Ectomycorrhizal ecology is imprinted in the genome of the dominant symbiotic fungus Cenococcum geophilum.</title>
        <authorList>
            <consortium name="DOE Joint Genome Institute"/>
            <person name="Peter M."/>
            <person name="Kohler A."/>
            <person name="Ohm R.A."/>
            <person name="Kuo A."/>
            <person name="Krutzmann J."/>
            <person name="Morin E."/>
            <person name="Arend M."/>
            <person name="Barry K.W."/>
            <person name="Binder M."/>
            <person name="Choi C."/>
            <person name="Clum A."/>
            <person name="Copeland A."/>
            <person name="Grisel N."/>
            <person name="Haridas S."/>
            <person name="Kipfer T."/>
            <person name="LaButti K."/>
            <person name="Lindquist E."/>
            <person name="Lipzen A."/>
            <person name="Maire R."/>
            <person name="Meier B."/>
            <person name="Mihaltcheva S."/>
            <person name="Molinier V."/>
            <person name="Murat C."/>
            <person name="Poggeler S."/>
            <person name="Quandt C.A."/>
            <person name="Sperisen C."/>
            <person name="Tritt A."/>
            <person name="Tisserant E."/>
            <person name="Crous P.W."/>
            <person name="Henrissat B."/>
            <person name="Nehls U."/>
            <person name="Egli S."/>
            <person name="Spatafora J.W."/>
            <person name="Grigoriev I.V."/>
            <person name="Martin F.M."/>
        </authorList>
    </citation>
    <scope>NUCLEOTIDE SEQUENCE [LARGE SCALE GENOMIC DNA]</scope>
    <source>
        <strain evidence="2 3">CBS 207.34</strain>
    </source>
</reference>
<dbReference type="InterPro" id="IPR046529">
    <property type="entry name" value="DUF6594"/>
</dbReference>
<dbReference type="Pfam" id="PF20237">
    <property type="entry name" value="DUF6594"/>
    <property type="match status" value="1"/>
</dbReference>
<protein>
    <recommendedName>
        <fullName evidence="1">DUF6594 domain-containing protein</fullName>
    </recommendedName>
</protein>
<name>A0A8E2JRG0_9PEZI</name>
<dbReference type="OrthoDB" id="3770089at2759"/>
<proteinExistence type="predicted"/>
<accession>A0A8E2JRG0</accession>
<evidence type="ECO:0000313" key="2">
    <source>
        <dbReference type="EMBL" id="OCL06753.1"/>
    </source>
</evidence>